<dbReference type="GO" id="GO:0051301">
    <property type="term" value="P:cell division"/>
    <property type="evidence" value="ECO:0007669"/>
    <property type="project" value="UniProtKB-KW"/>
</dbReference>
<dbReference type="GO" id="GO:0042834">
    <property type="term" value="F:peptidoglycan binding"/>
    <property type="evidence" value="ECO:0007669"/>
    <property type="project" value="InterPro"/>
</dbReference>
<dbReference type="Proteomes" id="UP000536909">
    <property type="component" value="Unassembled WGS sequence"/>
</dbReference>
<feature type="compositionally biased region" description="Low complexity" evidence="1">
    <location>
        <begin position="113"/>
        <end position="144"/>
    </location>
</feature>
<dbReference type="Proteomes" id="UP000308000">
    <property type="component" value="Unassembled WGS sequence"/>
</dbReference>
<name>A0AAJ5F3L5_9DEIO</name>
<dbReference type="Pfam" id="PF05036">
    <property type="entry name" value="SPOR"/>
    <property type="match status" value="2"/>
</dbReference>
<dbReference type="RefSeq" id="WP_129119616.1">
    <property type="nucleotide sequence ID" value="NZ_BSUI01000017.1"/>
</dbReference>
<dbReference type="SUPFAM" id="SSF110997">
    <property type="entry name" value="Sporulation related repeat"/>
    <property type="match status" value="2"/>
</dbReference>
<reference evidence="3 6" key="2">
    <citation type="submission" date="2020-08" db="EMBL/GenBank/DDBJ databases">
        <title>Genomic Encyclopedia of Type Strains, Phase IV (KMG-IV): sequencing the most valuable type-strain genomes for metagenomic binning, comparative biology and taxonomic classification.</title>
        <authorList>
            <person name="Goeker M."/>
        </authorList>
    </citation>
    <scope>NUCLEOTIDE SEQUENCE [LARGE SCALE GENOMIC DNA]</scope>
    <source>
        <strain evidence="3 6">DSM 105434</strain>
    </source>
</reference>
<feature type="compositionally biased region" description="Low complexity" evidence="1">
    <location>
        <begin position="307"/>
        <end position="317"/>
    </location>
</feature>
<protein>
    <submittedName>
        <fullName evidence="3">Cell division septation protein DedD</fullName>
    </submittedName>
</protein>
<feature type="compositionally biased region" description="Low complexity" evidence="1">
    <location>
        <begin position="75"/>
        <end position="91"/>
    </location>
</feature>
<keyword evidence="6" id="KW-1185">Reference proteome</keyword>
<evidence type="ECO:0000313" key="6">
    <source>
        <dbReference type="Proteomes" id="UP000536909"/>
    </source>
</evidence>
<evidence type="ECO:0000313" key="5">
    <source>
        <dbReference type="Proteomes" id="UP000308000"/>
    </source>
</evidence>
<dbReference type="InterPro" id="IPR036680">
    <property type="entry name" value="SPOR-like_sf"/>
</dbReference>
<evidence type="ECO:0000259" key="2">
    <source>
        <dbReference type="PROSITE" id="PS51724"/>
    </source>
</evidence>
<reference evidence="4 5" key="1">
    <citation type="submission" date="2019-04" db="EMBL/GenBank/DDBJ databases">
        <title>Deinococcus metalilatus MA1002 mutant No.5.</title>
        <authorList>
            <person name="Park W."/>
            <person name="Park C."/>
        </authorList>
    </citation>
    <scope>NUCLEOTIDE SEQUENCE [LARGE SCALE GENOMIC DNA]</scope>
    <source>
        <strain evidence="4 5">MA1002-m5</strain>
    </source>
</reference>
<dbReference type="EMBL" id="VBRC01000004">
    <property type="protein sequence ID" value="TLK28814.1"/>
    <property type="molecule type" value="Genomic_DNA"/>
</dbReference>
<keyword evidence="3" id="KW-0132">Cell division</keyword>
<feature type="domain" description="SPOR" evidence="2">
    <location>
        <begin position="224"/>
        <end position="302"/>
    </location>
</feature>
<feature type="compositionally biased region" description="Polar residues" evidence="1">
    <location>
        <begin position="92"/>
        <end position="112"/>
    </location>
</feature>
<proteinExistence type="predicted"/>
<feature type="region of interest" description="Disordered" evidence="1">
    <location>
        <begin position="43"/>
        <end position="177"/>
    </location>
</feature>
<dbReference type="Gene3D" id="3.30.70.1070">
    <property type="entry name" value="Sporulation related repeat"/>
    <property type="match status" value="2"/>
</dbReference>
<dbReference type="AlphaFoldDB" id="A0AAJ5F3L5"/>
<accession>A0AAJ5F3L5</accession>
<feature type="region of interest" description="Disordered" evidence="1">
    <location>
        <begin position="302"/>
        <end position="356"/>
    </location>
</feature>
<organism evidence="4 5">
    <name type="scientific">Deinococcus metallilatus</name>
    <dbReference type="NCBI Taxonomy" id="1211322"/>
    <lineage>
        <taxon>Bacteria</taxon>
        <taxon>Thermotogati</taxon>
        <taxon>Deinococcota</taxon>
        <taxon>Deinococci</taxon>
        <taxon>Deinococcales</taxon>
        <taxon>Deinococcaceae</taxon>
        <taxon>Deinococcus</taxon>
    </lineage>
</organism>
<dbReference type="EMBL" id="JACHFV010000005">
    <property type="protein sequence ID" value="MBB5295022.1"/>
    <property type="molecule type" value="Genomic_DNA"/>
</dbReference>
<evidence type="ECO:0000256" key="1">
    <source>
        <dbReference type="SAM" id="MobiDB-lite"/>
    </source>
</evidence>
<feature type="compositionally biased region" description="Low complexity" evidence="1">
    <location>
        <begin position="341"/>
        <end position="353"/>
    </location>
</feature>
<dbReference type="PROSITE" id="PS51724">
    <property type="entry name" value="SPOR"/>
    <property type="match status" value="2"/>
</dbReference>
<feature type="compositionally biased region" description="Low complexity" evidence="1">
    <location>
        <begin position="206"/>
        <end position="216"/>
    </location>
</feature>
<feature type="region of interest" description="Disordered" evidence="1">
    <location>
        <begin position="190"/>
        <end position="224"/>
    </location>
</feature>
<evidence type="ECO:0000313" key="3">
    <source>
        <dbReference type="EMBL" id="MBB5295022.1"/>
    </source>
</evidence>
<sequence>MSRTESKPRRWPDLLIGLLVLLLLAGFASLLLGQRRSQVAQAPAAPVTEPAPVPESPSADIPAAPGTDLTPDNNGATAPAASTPPADTSGTDQGNTASSQPGTSAPASQPDHSTQTSSPAATSPATAPAAAPRTDTASSSSPATKPEETPTPGTTPPPAASGNAPTSNGVPVVPAEPIPAAPAAPPVPAVTLTPPPVNPTVPAPAQPSASPRAGGAVATSEQRMPLRSDYRISLGTFASTDAAQSRTQGVRDLGYTIYPIDVGNQVVAQVGPFADEATARQALSDIHRVYPRALLYAPRHRTLTENSESGSSSSSGSDTNGTASEPDRTAAPASPTPTTPAPSEATAPAAASPAPAPSGPVYLQVGAFDRVESAQTLVGQLREQGYAPTVNAPEGRKVTVLIGPFSGAALTSAEEKLDANGFDHFRVR</sequence>
<comment type="caution">
    <text evidence="4">The sequence shown here is derived from an EMBL/GenBank/DDBJ whole genome shotgun (WGS) entry which is preliminary data.</text>
</comment>
<feature type="compositionally biased region" description="Low complexity" evidence="1">
    <location>
        <begin position="160"/>
        <end position="173"/>
    </location>
</feature>
<feature type="compositionally biased region" description="Pro residues" evidence="1">
    <location>
        <begin position="190"/>
        <end position="205"/>
    </location>
</feature>
<keyword evidence="3" id="KW-0131">Cell cycle</keyword>
<dbReference type="InterPro" id="IPR007730">
    <property type="entry name" value="SPOR-like_dom"/>
</dbReference>
<evidence type="ECO:0000313" key="4">
    <source>
        <dbReference type="EMBL" id="TLK28814.1"/>
    </source>
</evidence>
<feature type="domain" description="SPOR" evidence="2">
    <location>
        <begin position="355"/>
        <end position="428"/>
    </location>
</feature>
<gene>
    <name evidence="4" type="ORF">FCS05_06445</name>
    <name evidence="3" type="ORF">HNQ10_001843</name>
</gene>